<feature type="domain" description="Uroporphyrinogen decarboxylase (URO-D)" evidence="1">
    <location>
        <begin position="173"/>
        <end position="367"/>
    </location>
</feature>
<organism evidence="2 3">
    <name type="scientific">Sporomusa silvacetica DSM 10669</name>
    <dbReference type="NCBI Taxonomy" id="1123289"/>
    <lineage>
        <taxon>Bacteria</taxon>
        <taxon>Bacillati</taxon>
        <taxon>Bacillota</taxon>
        <taxon>Negativicutes</taxon>
        <taxon>Selenomonadales</taxon>
        <taxon>Sporomusaceae</taxon>
        <taxon>Sporomusa</taxon>
    </lineage>
</organism>
<dbReference type="Pfam" id="PF01208">
    <property type="entry name" value="URO-D"/>
    <property type="match status" value="1"/>
</dbReference>
<accession>A0ABZ3ITE8</accession>
<dbReference type="Proteomes" id="UP000216752">
    <property type="component" value="Chromosome"/>
</dbReference>
<dbReference type="Gene3D" id="3.20.20.210">
    <property type="match status" value="1"/>
</dbReference>
<dbReference type="PANTHER" id="PTHR47099:SF1">
    <property type="entry name" value="METHYLCOBAMIDE:COM METHYLTRANSFERASE MTBA"/>
    <property type="match status" value="1"/>
</dbReference>
<proteinExistence type="predicted"/>
<keyword evidence="3" id="KW-1185">Reference proteome</keyword>
<name>A0ABZ3ITE8_9FIRM</name>
<dbReference type="InterPro" id="IPR038071">
    <property type="entry name" value="UROD/MetE-like_sf"/>
</dbReference>
<dbReference type="InterPro" id="IPR000257">
    <property type="entry name" value="Uroporphyrinogen_deCOase"/>
</dbReference>
<gene>
    <name evidence="2" type="ORF">SPSIL_051720</name>
</gene>
<dbReference type="InterPro" id="IPR052024">
    <property type="entry name" value="Methanogen_methyltrans"/>
</dbReference>
<sequence>MENRQTLYTKHFDRITSAIELGDPDRVPVILAADCFHARQMGVKLADYLEDFEAASRINIAGIAELGEVDGVEYPGPTILALGVATLAKLKLPGRELPADALWQIEEITPMKQEDYDVVIDKGYGVWSQQIFQTELQQSWDDLQKHLAADWPQISANYVNAGIVPVCQAHTATPFDRLSNARGMANLLKDMYRIPDKVEAVINIMTTEMQSLIKKVAAETKPFAYFVGTSRSAPEYMSQKMWERFCLPSIKAVVETVADSGTYALLHWDNNWERALPYLKEFPKGKCILTVDGNTDLFKAKEILGDHMCLMGDVPAAMLTLGTPDEVYKYSCNLVKNIGPKGFILGVGCSVPQNAKVENVKAMIAAATGK</sequence>
<protein>
    <recommendedName>
        <fullName evidence="1">Uroporphyrinogen decarboxylase (URO-D) domain-containing protein</fullName>
    </recommendedName>
</protein>
<evidence type="ECO:0000313" key="3">
    <source>
        <dbReference type="Proteomes" id="UP000216752"/>
    </source>
</evidence>
<reference evidence="2" key="1">
    <citation type="submission" date="2024-05" db="EMBL/GenBank/DDBJ databases">
        <title>Isolation and characterization of Sporomusa carbonis sp. nov., a carboxydotrophic hydrogenogen in the genus of Sporomusa isolated from a charcoal burning pile.</title>
        <authorList>
            <person name="Boeer T."/>
            <person name="Rosenbaum F."/>
            <person name="Eysell L."/>
            <person name="Mueller V."/>
            <person name="Daniel R."/>
            <person name="Poehlein A."/>
        </authorList>
    </citation>
    <scope>NUCLEOTIDE SEQUENCE [LARGE SCALE GENOMIC DNA]</scope>
    <source>
        <strain evidence="2">DSM 10669</strain>
    </source>
</reference>
<dbReference type="PANTHER" id="PTHR47099">
    <property type="entry name" value="METHYLCOBAMIDE:COM METHYLTRANSFERASE MTBA"/>
    <property type="match status" value="1"/>
</dbReference>
<dbReference type="SUPFAM" id="SSF51726">
    <property type="entry name" value="UROD/MetE-like"/>
    <property type="match status" value="1"/>
</dbReference>
<dbReference type="RefSeq" id="WP_094602786.1">
    <property type="nucleotide sequence ID" value="NZ_CP155573.1"/>
</dbReference>
<evidence type="ECO:0000259" key="1">
    <source>
        <dbReference type="Pfam" id="PF01208"/>
    </source>
</evidence>
<evidence type="ECO:0000313" key="2">
    <source>
        <dbReference type="EMBL" id="XFO68944.1"/>
    </source>
</evidence>
<dbReference type="EMBL" id="CP155573">
    <property type="protein sequence ID" value="XFO68944.1"/>
    <property type="molecule type" value="Genomic_DNA"/>
</dbReference>